<keyword evidence="2" id="KW-1185">Reference proteome</keyword>
<dbReference type="PANTHER" id="PTHR36781:SF1">
    <property type="entry name" value="OS05G0114600 PROTEIN"/>
    <property type="match status" value="1"/>
</dbReference>
<evidence type="ECO:0008006" key="3">
    <source>
        <dbReference type="Google" id="ProtNLM"/>
    </source>
</evidence>
<dbReference type="PANTHER" id="PTHR36781">
    <property type="entry name" value="OS05G0114600 PROTEIN"/>
    <property type="match status" value="1"/>
</dbReference>
<sequence length="169" mass="19511">MAGGKMAAATAAKWAEGYPWKEKLAKYKGELSKGVWGYWELGAWKPLGISGRQRARLRKEVLLAGEDWTYDPPRGEMRTKRKGHKVDRIAAEKRANTVELMKKMPQMLLDYKTLLRYKPRDIKALFGNPPLLQRGAERTEWPLSDSENLNWMLLRSRAELERGESPNRL</sequence>
<dbReference type="AlphaFoldDB" id="A0A8R7P0B3"/>
<organism evidence="1 2">
    <name type="scientific">Triticum urartu</name>
    <name type="common">Red wild einkorn</name>
    <name type="synonym">Crithodium urartu</name>
    <dbReference type="NCBI Taxonomy" id="4572"/>
    <lineage>
        <taxon>Eukaryota</taxon>
        <taxon>Viridiplantae</taxon>
        <taxon>Streptophyta</taxon>
        <taxon>Embryophyta</taxon>
        <taxon>Tracheophyta</taxon>
        <taxon>Spermatophyta</taxon>
        <taxon>Magnoliopsida</taxon>
        <taxon>Liliopsida</taxon>
        <taxon>Poales</taxon>
        <taxon>Poaceae</taxon>
        <taxon>BOP clade</taxon>
        <taxon>Pooideae</taxon>
        <taxon>Triticodae</taxon>
        <taxon>Triticeae</taxon>
        <taxon>Triticinae</taxon>
        <taxon>Triticum</taxon>
    </lineage>
</organism>
<evidence type="ECO:0000313" key="1">
    <source>
        <dbReference type="EnsemblPlants" id="TuG1812G0100000576.01.T02"/>
    </source>
</evidence>
<reference evidence="1" key="3">
    <citation type="submission" date="2022-06" db="UniProtKB">
        <authorList>
            <consortium name="EnsemblPlants"/>
        </authorList>
    </citation>
    <scope>IDENTIFICATION</scope>
</reference>
<name>A0A8R7P0B3_TRIUA</name>
<dbReference type="Proteomes" id="UP000015106">
    <property type="component" value="Chromosome 1"/>
</dbReference>
<evidence type="ECO:0000313" key="2">
    <source>
        <dbReference type="Proteomes" id="UP000015106"/>
    </source>
</evidence>
<accession>A0A8R7P0B3</accession>
<protein>
    <recommendedName>
        <fullName evidence="3">MRPL25 domain-containing protein</fullName>
    </recommendedName>
</protein>
<gene>
    <name evidence="1" type="primary">LOC125544379</name>
</gene>
<proteinExistence type="predicted"/>
<dbReference type="Gramene" id="TuG1812G0100000576.01.T02">
    <property type="protein sequence ID" value="TuG1812G0100000576.01.T02"/>
    <property type="gene ID" value="TuG1812G0100000576.01"/>
</dbReference>
<reference evidence="1" key="2">
    <citation type="submission" date="2018-03" db="EMBL/GenBank/DDBJ databases">
        <title>The Triticum urartu genome reveals the dynamic nature of wheat genome evolution.</title>
        <authorList>
            <person name="Ling H."/>
            <person name="Ma B."/>
            <person name="Shi X."/>
            <person name="Liu H."/>
            <person name="Dong L."/>
            <person name="Sun H."/>
            <person name="Cao Y."/>
            <person name="Gao Q."/>
            <person name="Zheng S."/>
            <person name="Li Y."/>
            <person name="Yu Y."/>
            <person name="Du H."/>
            <person name="Qi M."/>
            <person name="Li Y."/>
            <person name="Yu H."/>
            <person name="Cui Y."/>
            <person name="Wang N."/>
            <person name="Chen C."/>
            <person name="Wu H."/>
            <person name="Zhao Y."/>
            <person name="Zhang J."/>
            <person name="Li Y."/>
            <person name="Zhou W."/>
            <person name="Zhang B."/>
            <person name="Hu W."/>
            <person name="Eijk M."/>
            <person name="Tang J."/>
            <person name="Witsenboer H."/>
            <person name="Zhao S."/>
            <person name="Li Z."/>
            <person name="Zhang A."/>
            <person name="Wang D."/>
            <person name="Liang C."/>
        </authorList>
    </citation>
    <scope>NUCLEOTIDE SEQUENCE [LARGE SCALE GENOMIC DNA]</scope>
    <source>
        <strain evidence="1">cv. G1812</strain>
    </source>
</reference>
<dbReference type="EnsemblPlants" id="TuG1812G0100000576.01.T02">
    <property type="protein sequence ID" value="TuG1812G0100000576.01.T02"/>
    <property type="gene ID" value="TuG1812G0100000576.01"/>
</dbReference>
<reference evidence="2" key="1">
    <citation type="journal article" date="2013" name="Nature">
        <title>Draft genome of the wheat A-genome progenitor Triticum urartu.</title>
        <authorList>
            <person name="Ling H.Q."/>
            <person name="Zhao S."/>
            <person name="Liu D."/>
            <person name="Wang J."/>
            <person name="Sun H."/>
            <person name="Zhang C."/>
            <person name="Fan H."/>
            <person name="Li D."/>
            <person name="Dong L."/>
            <person name="Tao Y."/>
            <person name="Gao C."/>
            <person name="Wu H."/>
            <person name="Li Y."/>
            <person name="Cui Y."/>
            <person name="Guo X."/>
            <person name="Zheng S."/>
            <person name="Wang B."/>
            <person name="Yu K."/>
            <person name="Liang Q."/>
            <person name="Yang W."/>
            <person name="Lou X."/>
            <person name="Chen J."/>
            <person name="Feng M."/>
            <person name="Jian J."/>
            <person name="Zhang X."/>
            <person name="Luo G."/>
            <person name="Jiang Y."/>
            <person name="Liu J."/>
            <person name="Wang Z."/>
            <person name="Sha Y."/>
            <person name="Zhang B."/>
            <person name="Wu H."/>
            <person name="Tang D."/>
            <person name="Shen Q."/>
            <person name="Xue P."/>
            <person name="Zou S."/>
            <person name="Wang X."/>
            <person name="Liu X."/>
            <person name="Wang F."/>
            <person name="Yang Y."/>
            <person name="An X."/>
            <person name="Dong Z."/>
            <person name="Zhang K."/>
            <person name="Zhang X."/>
            <person name="Luo M.C."/>
            <person name="Dvorak J."/>
            <person name="Tong Y."/>
            <person name="Wang J."/>
            <person name="Yang H."/>
            <person name="Li Z."/>
            <person name="Wang D."/>
            <person name="Zhang A."/>
            <person name="Wang J."/>
        </authorList>
    </citation>
    <scope>NUCLEOTIDE SEQUENCE</scope>
    <source>
        <strain evidence="2">cv. G1812</strain>
    </source>
</reference>